<name>A0A7W4YGN0_9MICO</name>
<organism evidence="2 3">
    <name type="scientific">Pseudoclavibacter helvolus</name>
    <dbReference type="NCBI Taxonomy" id="255205"/>
    <lineage>
        <taxon>Bacteria</taxon>
        <taxon>Bacillati</taxon>
        <taxon>Actinomycetota</taxon>
        <taxon>Actinomycetes</taxon>
        <taxon>Micrococcales</taxon>
        <taxon>Microbacteriaceae</taxon>
        <taxon>Pseudoclavibacter</taxon>
    </lineage>
</organism>
<dbReference type="Gene3D" id="3.40.630.30">
    <property type="match status" value="2"/>
</dbReference>
<dbReference type="InterPro" id="IPR051554">
    <property type="entry name" value="Acetyltransferase_Eis"/>
</dbReference>
<feature type="domain" description="N-acetyltransferase" evidence="1">
    <location>
        <begin position="25"/>
        <end position="181"/>
    </location>
</feature>
<dbReference type="Pfam" id="PF13530">
    <property type="entry name" value="SCP2_2"/>
    <property type="match status" value="1"/>
</dbReference>
<dbReference type="GO" id="GO:0030649">
    <property type="term" value="P:aminoglycoside antibiotic catabolic process"/>
    <property type="evidence" value="ECO:0007669"/>
    <property type="project" value="TreeGrafter"/>
</dbReference>
<dbReference type="RefSeq" id="WP_183625997.1">
    <property type="nucleotide sequence ID" value="NZ_JACHWJ010000004.1"/>
</dbReference>
<gene>
    <name evidence="2" type="ORF">FHX72_003009</name>
</gene>
<sequence>MSAVEDFARLPIDATSKARLAEAGLRYDTLDTSDAAAFGAWARSDLRGFLAAEPSEKYLEGMRASLGYRRTTGVWDESAPLADEPIATASSWPAELTLPGAKQLQSWAISSVTVSQARRRRGIARNLLEGELRTAVALGIPLAALTVSESTIYGRFGFGPATFAATVSISTRRVRWSGPTPAGRVDYVAREQWAEQIAGLFERARVSTVGEIEGWDGMWPRLAGTVHDEESDGKKLRAVTYTSESGALEGAALFKLEGGDDDYASHTLSIEFIRTVSDDAYAALWRFFLEADLVATVKAEQLAVDEPVRWMLGDQRAATVTTSDHQWLRVLDTKAVLEARNYATAGVLGIEVEDALGFAGGTYVLTVAADGEGTVEAVNELTGDVPALRLRVDALASLLLGGVAPTALRASGALSELSGGAIALAGRMLRVSPEPAPGIWY</sequence>
<evidence type="ECO:0000259" key="1">
    <source>
        <dbReference type="PROSITE" id="PS51186"/>
    </source>
</evidence>
<keyword evidence="2" id="KW-0808">Transferase</keyword>
<dbReference type="InterPro" id="IPR041380">
    <property type="entry name" value="Acetyltransf_17"/>
</dbReference>
<keyword evidence="3" id="KW-1185">Reference proteome</keyword>
<dbReference type="PANTHER" id="PTHR37817">
    <property type="entry name" value="N-ACETYLTRANSFERASE EIS"/>
    <property type="match status" value="1"/>
</dbReference>
<dbReference type="Pfam" id="PF17668">
    <property type="entry name" value="Acetyltransf_17"/>
    <property type="match status" value="1"/>
</dbReference>
<dbReference type="SUPFAM" id="SSF55718">
    <property type="entry name" value="SCP-like"/>
    <property type="match status" value="1"/>
</dbReference>
<dbReference type="GO" id="GO:0034069">
    <property type="term" value="F:aminoglycoside N-acetyltransferase activity"/>
    <property type="evidence" value="ECO:0007669"/>
    <property type="project" value="TreeGrafter"/>
</dbReference>
<dbReference type="EMBL" id="JACHWJ010000004">
    <property type="protein sequence ID" value="MBB2958863.1"/>
    <property type="molecule type" value="Genomic_DNA"/>
</dbReference>
<dbReference type="AlphaFoldDB" id="A0A7W4YGN0"/>
<dbReference type="InterPro" id="IPR016181">
    <property type="entry name" value="Acyl_CoA_acyltransferase"/>
</dbReference>
<reference evidence="2 3" key="1">
    <citation type="submission" date="2020-08" db="EMBL/GenBank/DDBJ databases">
        <title>Sequencing the genomes of 1000 actinobacteria strains.</title>
        <authorList>
            <person name="Klenk H.-P."/>
        </authorList>
    </citation>
    <scope>NUCLEOTIDE SEQUENCE [LARGE SCALE GENOMIC DNA]</scope>
    <source>
        <strain evidence="2 3">DSM 20419</strain>
    </source>
</reference>
<dbReference type="Pfam" id="PF13527">
    <property type="entry name" value="Acetyltransf_9"/>
    <property type="match status" value="1"/>
</dbReference>
<dbReference type="InterPro" id="IPR036527">
    <property type="entry name" value="SCP2_sterol-bd_dom_sf"/>
</dbReference>
<protein>
    <submittedName>
        <fullName evidence="2">Putative acetyltransferase</fullName>
    </submittedName>
</protein>
<dbReference type="Gene3D" id="3.30.1050.10">
    <property type="entry name" value="SCP2 sterol-binding domain"/>
    <property type="match status" value="1"/>
</dbReference>
<dbReference type="InterPro" id="IPR000182">
    <property type="entry name" value="GNAT_dom"/>
</dbReference>
<proteinExistence type="predicted"/>
<dbReference type="SUPFAM" id="SSF55729">
    <property type="entry name" value="Acyl-CoA N-acyltransferases (Nat)"/>
    <property type="match status" value="1"/>
</dbReference>
<accession>A0A7W4YGN0</accession>
<dbReference type="InterPro" id="IPR025559">
    <property type="entry name" value="Eis_dom"/>
</dbReference>
<evidence type="ECO:0000313" key="3">
    <source>
        <dbReference type="Proteomes" id="UP000545286"/>
    </source>
</evidence>
<evidence type="ECO:0000313" key="2">
    <source>
        <dbReference type="EMBL" id="MBB2958863.1"/>
    </source>
</evidence>
<dbReference type="PROSITE" id="PS51186">
    <property type="entry name" value="GNAT"/>
    <property type="match status" value="1"/>
</dbReference>
<comment type="caution">
    <text evidence="2">The sequence shown here is derived from an EMBL/GenBank/DDBJ whole genome shotgun (WGS) entry which is preliminary data.</text>
</comment>
<dbReference type="Proteomes" id="UP000545286">
    <property type="component" value="Unassembled WGS sequence"/>
</dbReference>
<dbReference type="PANTHER" id="PTHR37817:SF1">
    <property type="entry name" value="N-ACETYLTRANSFERASE EIS"/>
    <property type="match status" value="1"/>
</dbReference>